<dbReference type="Pfam" id="PF00664">
    <property type="entry name" value="ABC_membrane"/>
    <property type="match status" value="1"/>
</dbReference>
<dbReference type="EMBL" id="SRID01000533">
    <property type="protein sequence ID" value="TGA86317.1"/>
    <property type="molecule type" value="Genomic_DNA"/>
</dbReference>
<sequence>TPPSGPPPPRPAGTSGRAPAPARQADLVRGIDLALSGLGSLGAAEPPTAALARLAPGEEVDLADGACLAPDGEVVWTEVVHGCLSVTTAAGTVSYGTGAWAVLTGGGRARGEPHARLRVRRTADLAAGGLLRTALPRAMSGVLRSVDRLVARREERESARIVRAEEDRRAAEREAERALRSVLGPTGAPGPVPGAPQDPDPLTAVCAAVAGALGITLAAGGADPAAGSGPRTDPVEHLARRSGFRTRTVTLSGPWWRAATGPLVGYRADSGAPVALLRHRGRYRIWDPATGRRTTVTRASANSLRRSAVMFYRPLPEGPVGMAGLLRHGLRGTGADLCRIALAGLLTVALGALVPLATGTVLAAYVPSGQRGMIVQLCAILLAASVVSGGFAVVENTALLRLEGRFEATVQAAVWDRLLRLPVRFFSGYSSGDLAQTALGVGAARAMLSGLTTAVLHSGTVLLVNLATLFWLDPAPAALALAVLAACAVGHTWAGVRQVRWQHRLLGMTNALANLVFQILKGLPKIRVAGAESRVFARWAEAFARQQAVQRRIGRCQNAVAVLGGALPALAALGLFLLVSGPARHRLPDAEFLSFNAALAVACAAAVQLASALTSALGAIPLLTRIRPILAHPPEAAEDSTQPGELTGDIEVDRLSFGYTPHAPVLEDISFRVRPGEFLAVVGSSGCGKTTLLRLLLGFERPWSGAVRYDGQDLASLDGTAVRRQCAVVLQDAGLLSGTILEAITGGHEYTLDEAWAAADLAGVAEDIRSMPMGMQTLLGDTGTLSGGQRQRLVIAHALIRDPRILFFDEATSALDNAAQRLIAENTRRLNATRVVIAHRLSTVMDADKVLVLAAGRVAESGPPRELLARPDSRFARLVRRQAL</sequence>
<dbReference type="PROSITE" id="PS50893">
    <property type="entry name" value="ABC_TRANSPORTER_2"/>
    <property type="match status" value="1"/>
</dbReference>
<feature type="region of interest" description="Disordered" evidence="10">
    <location>
        <begin position="1"/>
        <end position="23"/>
    </location>
</feature>
<keyword evidence="6" id="KW-0067">ATP-binding</keyword>
<feature type="transmembrane region" description="Helical" evidence="11">
    <location>
        <begin position="340"/>
        <end position="367"/>
    </location>
</feature>
<feature type="transmembrane region" description="Helical" evidence="11">
    <location>
        <begin position="599"/>
        <end position="623"/>
    </location>
</feature>
<keyword evidence="3" id="KW-1003">Cell membrane</keyword>
<feature type="transmembrane region" description="Helical" evidence="11">
    <location>
        <begin position="454"/>
        <end position="472"/>
    </location>
</feature>
<dbReference type="AlphaFoldDB" id="A0A4Z0FXP5"/>
<evidence type="ECO:0000256" key="8">
    <source>
        <dbReference type="ARBA" id="ARBA00023136"/>
    </source>
</evidence>
<evidence type="ECO:0000256" key="9">
    <source>
        <dbReference type="ARBA" id="ARBA00061644"/>
    </source>
</evidence>
<dbReference type="GO" id="GO:0005524">
    <property type="term" value="F:ATP binding"/>
    <property type="evidence" value="ECO:0007669"/>
    <property type="project" value="UniProtKB-KW"/>
</dbReference>
<feature type="compositionally biased region" description="Pro residues" evidence="10">
    <location>
        <begin position="1"/>
        <end position="11"/>
    </location>
</feature>
<feature type="transmembrane region" description="Helical" evidence="11">
    <location>
        <begin position="373"/>
        <end position="394"/>
    </location>
</feature>
<dbReference type="Pfam" id="PF00005">
    <property type="entry name" value="ABC_tran"/>
    <property type="match status" value="1"/>
</dbReference>
<comment type="subcellular location">
    <subcellularLocation>
        <location evidence="1">Cell membrane</location>
        <topology evidence="1">Multi-pass membrane protein</topology>
    </subcellularLocation>
</comment>
<dbReference type="GO" id="GO:0016887">
    <property type="term" value="F:ATP hydrolysis activity"/>
    <property type="evidence" value="ECO:0007669"/>
    <property type="project" value="InterPro"/>
</dbReference>
<dbReference type="InterPro" id="IPR003593">
    <property type="entry name" value="AAA+_ATPase"/>
</dbReference>
<organism evidence="14 15">
    <name type="scientific">Streptomyces palmae</name>
    <dbReference type="NCBI Taxonomy" id="1701085"/>
    <lineage>
        <taxon>Bacteria</taxon>
        <taxon>Bacillati</taxon>
        <taxon>Actinomycetota</taxon>
        <taxon>Actinomycetes</taxon>
        <taxon>Kitasatosporales</taxon>
        <taxon>Streptomycetaceae</taxon>
        <taxon>Streptomyces</taxon>
    </lineage>
</organism>
<dbReference type="InterPro" id="IPR022515">
    <property type="entry name" value="NHPM_micro_ABC2"/>
</dbReference>
<evidence type="ECO:0000256" key="6">
    <source>
        <dbReference type="ARBA" id="ARBA00022840"/>
    </source>
</evidence>
<evidence type="ECO:0000313" key="14">
    <source>
        <dbReference type="EMBL" id="TGA86317.1"/>
    </source>
</evidence>
<keyword evidence="7 11" id="KW-1133">Transmembrane helix</keyword>
<evidence type="ECO:0000259" key="12">
    <source>
        <dbReference type="PROSITE" id="PS50893"/>
    </source>
</evidence>
<dbReference type="PANTHER" id="PTHR24221">
    <property type="entry name" value="ATP-BINDING CASSETTE SUB-FAMILY B"/>
    <property type="match status" value="1"/>
</dbReference>
<evidence type="ECO:0000256" key="10">
    <source>
        <dbReference type="SAM" id="MobiDB-lite"/>
    </source>
</evidence>
<dbReference type="InterPro" id="IPR027417">
    <property type="entry name" value="P-loop_NTPase"/>
</dbReference>
<dbReference type="InterPro" id="IPR011527">
    <property type="entry name" value="ABC1_TM_dom"/>
</dbReference>
<evidence type="ECO:0000259" key="13">
    <source>
        <dbReference type="PROSITE" id="PS50929"/>
    </source>
</evidence>
<feature type="transmembrane region" description="Helical" evidence="11">
    <location>
        <begin position="559"/>
        <end position="579"/>
    </location>
</feature>
<evidence type="ECO:0000256" key="7">
    <source>
        <dbReference type="ARBA" id="ARBA00022989"/>
    </source>
</evidence>
<keyword evidence="8 11" id="KW-0472">Membrane</keyword>
<comment type="caution">
    <text evidence="14">The sequence shown here is derived from an EMBL/GenBank/DDBJ whole genome shotgun (WGS) entry which is preliminary data.</text>
</comment>
<feature type="domain" description="ABC transporter" evidence="12">
    <location>
        <begin position="650"/>
        <end position="880"/>
    </location>
</feature>
<dbReference type="InterPro" id="IPR039421">
    <property type="entry name" value="Type_1_exporter"/>
</dbReference>
<dbReference type="GO" id="GO:0034040">
    <property type="term" value="F:ATPase-coupled lipid transmembrane transporter activity"/>
    <property type="evidence" value="ECO:0007669"/>
    <property type="project" value="TreeGrafter"/>
</dbReference>
<keyword evidence="4 11" id="KW-0812">Transmembrane</keyword>
<feature type="domain" description="ABC transmembrane type-1" evidence="13">
    <location>
        <begin position="340"/>
        <end position="625"/>
    </location>
</feature>
<keyword evidence="15" id="KW-1185">Reference proteome</keyword>
<evidence type="ECO:0000256" key="4">
    <source>
        <dbReference type="ARBA" id="ARBA00022692"/>
    </source>
</evidence>
<evidence type="ECO:0000256" key="3">
    <source>
        <dbReference type="ARBA" id="ARBA00022475"/>
    </source>
</evidence>
<accession>A0A4Z0FXP5</accession>
<feature type="region of interest" description="Disordered" evidence="10">
    <location>
        <begin position="165"/>
        <end position="199"/>
    </location>
</feature>
<evidence type="ECO:0000256" key="11">
    <source>
        <dbReference type="SAM" id="Phobius"/>
    </source>
</evidence>
<dbReference type="NCBIfam" id="TIGR03797">
    <property type="entry name" value="NHLM_micro_ABC2"/>
    <property type="match status" value="1"/>
</dbReference>
<dbReference type="InterPro" id="IPR003439">
    <property type="entry name" value="ABC_transporter-like_ATP-bd"/>
</dbReference>
<feature type="non-terminal residue" evidence="14">
    <location>
        <position position="1"/>
    </location>
</feature>
<dbReference type="SMART" id="SM00382">
    <property type="entry name" value="AAA"/>
    <property type="match status" value="1"/>
</dbReference>
<dbReference type="SUPFAM" id="SSF90123">
    <property type="entry name" value="ABC transporter transmembrane region"/>
    <property type="match status" value="1"/>
</dbReference>
<dbReference type="Gene3D" id="1.20.1560.10">
    <property type="entry name" value="ABC transporter type 1, transmembrane domain"/>
    <property type="match status" value="1"/>
</dbReference>
<evidence type="ECO:0000313" key="15">
    <source>
        <dbReference type="Proteomes" id="UP000297948"/>
    </source>
</evidence>
<dbReference type="OrthoDB" id="9787557at2"/>
<feature type="transmembrane region" description="Helical" evidence="11">
    <location>
        <begin position="478"/>
        <end position="496"/>
    </location>
</feature>
<keyword evidence="2" id="KW-0813">Transport</keyword>
<dbReference type="PANTHER" id="PTHR24221:SF654">
    <property type="entry name" value="ATP-BINDING CASSETTE SUB-FAMILY B MEMBER 6"/>
    <property type="match status" value="1"/>
</dbReference>
<dbReference type="Gene3D" id="3.40.50.300">
    <property type="entry name" value="P-loop containing nucleotide triphosphate hydrolases"/>
    <property type="match status" value="1"/>
</dbReference>
<comment type="similarity">
    <text evidence="9">Belongs to the ABC transporter superfamily. Lipid exporter (TC 3.A.1.106) family.</text>
</comment>
<keyword evidence="5" id="KW-0547">Nucleotide-binding</keyword>
<dbReference type="InterPro" id="IPR036640">
    <property type="entry name" value="ABC1_TM_sf"/>
</dbReference>
<evidence type="ECO:0000256" key="1">
    <source>
        <dbReference type="ARBA" id="ARBA00004651"/>
    </source>
</evidence>
<dbReference type="RefSeq" id="WP_135342337.1">
    <property type="nucleotide sequence ID" value="NZ_SRID01000533.1"/>
</dbReference>
<dbReference type="SUPFAM" id="SSF52540">
    <property type="entry name" value="P-loop containing nucleoside triphosphate hydrolases"/>
    <property type="match status" value="1"/>
</dbReference>
<dbReference type="Proteomes" id="UP000297948">
    <property type="component" value="Unassembled WGS sequence"/>
</dbReference>
<dbReference type="GO" id="GO:0140359">
    <property type="term" value="F:ABC-type transporter activity"/>
    <property type="evidence" value="ECO:0007669"/>
    <property type="project" value="InterPro"/>
</dbReference>
<name>A0A4Z0FXP5_9ACTN</name>
<gene>
    <name evidence="14" type="ORF">E4099_30475</name>
</gene>
<reference evidence="14 15" key="1">
    <citation type="submission" date="2019-03" db="EMBL/GenBank/DDBJ databases">
        <authorList>
            <person name="Gonzalez-Pimentel J.L."/>
        </authorList>
    </citation>
    <scope>NUCLEOTIDE SEQUENCE [LARGE SCALE GENOMIC DNA]</scope>
    <source>
        <strain evidence="14 15">JCM 31289</strain>
    </source>
</reference>
<feature type="compositionally biased region" description="Low complexity" evidence="10">
    <location>
        <begin position="12"/>
        <end position="23"/>
    </location>
</feature>
<feature type="compositionally biased region" description="Pro residues" evidence="10">
    <location>
        <begin position="188"/>
        <end position="199"/>
    </location>
</feature>
<feature type="compositionally biased region" description="Basic and acidic residues" evidence="10">
    <location>
        <begin position="165"/>
        <end position="179"/>
    </location>
</feature>
<evidence type="ECO:0000256" key="2">
    <source>
        <dbReference type="ARBA" id="ARBA00022448"/>
    </source>
</evidence>
<evidence type="ECO:0000256" key="5">
    <source>
        <dbReference type="ARBA" id="ARBA00022741"/>
    </source>
</evidence>
<dbReference type="GO" id="GO:0005886">
    <property type="term" value="C:plasma membrane"/>
    <property type="evidence" value="ECO:0007669"/>
    <property type="project" value="UniProtKB-SubCell"/>
</dbReference>
<dbReference type="FunFam" id="3.40.50.300:FF:000299">
    <property type="entry name" value="ABC transporter ATP-binding protein/permease"/>
    <property type="match status" value="1"/>
</dbReference>
<dbReference type="PROSITE" id="PS50929">
    <property type="entry name" value="ABC_TM1F"/>
    <property type="match status" value="1"/>
</dbReference>
<protein>
    <submittedName>
        <fullName evidence="14">NHLP bacteriocin export ABC transporter permease/ATPase subunit</fullName>
    </submittedName>
</protein>
<proteinExistence type="inferred from homology"/>